<feature type="transmembrane region" description="Helical" evidence="6">
    <location>
        <begin position="215"/>
        <end position="236"/>
    </location>
</feature>
<dbReference type="Pfam" id="PF01925">
    <property type="entry name" value="TauE"/>
    <property type="match status" value="1"/>
</dbReference>
<name>A0A0R2PU59_9GAMM</name>
<feature type="transmembrane region" description="Helical" evidence="6">
    <location>
        <begin position="80"/>
        <end position="100"/>
    </location>
</feature>
<dbReference type="GO" id="GO:0005886">
    <property type="term" value="C:plasma membrane"/>
    <property type="evidence" value="ECO:0007669"/>
    <property type="project" value="UniProtKB-SubCell"/>
</dbReference>
<feature type="transmembrane region" description="Helical" evidence="6">
    <location>
        <begin position="6"/>
        <end position="34"/>
    </location>
</feature>
<organism evidence="7 8">
    <name type="scientific">SAR86 cluster bacterium BACL1 MAG-120920-bin57</name>
    <dbReference type="NCBI Taxonomy" id="1655571"/>
    <lineage>
        <taxon>Bacteria</taxon>
        <taxon>Pseudomonadati</taxon>
        <taxon>Pseudomonadota</taxon>
        <taxon>Gammaproteobacteria</taxon>
        <taxon>SAR86 cluster</taxon>
    </lineage>
</organism>
<sequence length="267" mass="27721">MVDLLLFLLLGGFTGLLAGMFGIGGGSILVPALIFIFYKMGFDASIVVYLAIGTSLASIFFSALSSAYSHHLKQSVEWKLVAPLSAGMVIGAIIGSKYATSLNSGDLKLIITIFLLAVGTDMILNYSQRIMGKAKKIVSLSSVTTPIHGTWIGSLSAIIGIGGGSFTTPLLIAGGYNIRQAIGTAAACGAPIAMSGALGYIYFGQDHASLPHMTSGFIFWPAVLGIACASVVTAKIGANISHSISERILKILFGLFLILVGIMLAVN</sequence>
<keyword evidence="3 6" id="KW-0812">Transmembrane</keyword>
<feature type="transmembrane region" description="Helical" evidence="6">
    <location>
        <begin position="107"/>
        <end position="127"/>
    </location>
</feature>
<dbReference type="InterPro" id="IPR002781">
    <property type="entry name" value="TM_pro_TauE-like"/>
</dbReference>
<proteinExistence type="inferred from homology"/>
<dbReference type="Proteomes" id="UP000050874">
    <property type="component" value="Unassembled WGS sequence"/>
</dbReference>
<keyword evidence="5 6" id="KW-0472">Membrane</keyword>
<evidence type="ECO:0000256" key="2">
    <source>
        <dbReference type="ARBA" id="ARBA00009142"/>
    </source>
</evidence>
<feature type="transmembrane region" description="Helical" evidence="6">
    <location>
        <begin position="46"/>
        <end position="68"/>
    </location>
</feature>
<evidence type="ECO:0000256" key="1">
    <source>
        <dbReference type="ARBA" id="ARBA00004141"/>
    </source>
</evidence>
<accession>A0A0R2PU59</accession>
<evidence type="ECO:0000313" key="8">
    <source>
        <dbReference type="Proteomes" id="UP000050874"/>
    </source>
</evidence>
<protein>
    <recommendedName>
        <fullName evidence="6">Probable membrane transporter protein</fullName>
    </recommendedName>
</protein>
<dbReference type="PANTHER" id="PTHR43483">
    <property type="entry name" value="MEMBRANE TRANSPORTER PROTEIN HI_0806-RELATED"/>
    <property type="match status" value="1"/>
</dbReference>
<evidence type="ECO:0000256" key="4">
    <source>
        <dbReference type="ARBA" id="ARBA00022989"/>
    </source>
</evidence>
<comment type="caution">
    <text evidence="7">The sequence shown here is derived from an EMBL/GenBank/DDBJ whole genome shotgun (WGS) entry which is preliminary data.</text>
</comment>
<dbReference type="AlphaFoldDB" id="A0A0R2PU59"/>
<evidence type="ECO:0000256" key="5">
    <source>
        <dbReference type="ARBA" id="ARBA00023136"/>
    </source>
</evidence>
<dbReference type="PANTHER" id="PTHR43483:SF3">
    <property type="entry name" value="MEMBRANE TRANSPORTER PROTEIN HI_0806-RELATED"/>
    <property type="match status" value="1"/>
</dbReference>
<reference evidence="8" key="1">
    <citation type="submission" date="2015-10" db="EMBL/GenBank/DDBJ databases">
        <title>Metagenome-Assembled Genomes uncover a global brackish microbiome.</title>
        <authorList>
            <person name="Hugerth L.W."/>
            <person name="Larsson J."/>
            <person name="Alneberg J."/>
            <person name="Lindh M.V."/>
            <person name="Legrand C."/>
            <person name="Pinhassi J."/>
            <person name="Andersson A."/>
        </authorList>
    </citation>
    <scope>NUCLEOTIDE SEQUENCE [LARGE SCALE GENOMIC DNA]</scope>
</reference>
<comment type="similarity">
    <text evidence="2 6">Belongs to the 4-toluene sulfonate uptake permease (TSUP) (TC 2.A.102) family.</text>
</comment>
<feature type="transmembrane region" description="Helical" evidence="6">
    <location>
        <begin position="147"/>
        <end position="172"/>
    </location>
</feature>
<feature type="transmembrane region" description="Helical" evidence="6">
    <location>
        <begin position="184"/>
        <end position="203"/>
    </location>
</feature>
<evidence type="ECO:0000256" key="3">
    <source>
        <dbReference type="ARBA" id="ARBA00022692"/>
    </source>
</evidence>
<dbReference type="EMBL" id="LIAV01000008">
    <property type="protein sequence ID" value="KRO41324.1"/>
    <property type="molecule type" value="Genomic_DNA"/>
</dbReference>
<evidence type="ECO:0000313" key="7">
    <source>
        <dbReference type="EMBL" id="KRO41324.1"/>
    </source>
</evidence>
<keyword evidence="6" id="KW-1003">Cell membrane</keyword>
<keyword evidence="4 6" id="KW-1133">Transmembrane helix</keyword>
<evidence type="ECO:0000256" key="6">
    <source>
        <dbReference type="RuleBase" id="RU363041"/>
    </source>
</evidence>
<gene>
    <name evidence="7" type="ORF">ABR63_07430</name>
</gene>
<comment type="subcellular location">
    <subcellularLocation>
        <location evidence="6">Cell membrane</location>
        <topology evidence="6">Multi-pass membrane protein</topology>
    </subcellularLocation>
    <subcellularLocation>
        <location evidence="1">Membrane</location>
        <topology evidence="1">Multi-pass membrane protein</topology>
    </subcellularLocation>
</comment>
<feature type="transmembrane region" description="Helical" evidence="6">
    <location>
        <begin position="248"/>
        <end position="266"/>
    </location>
</feature>